<dbReference type="EMBL" id="JABVXQ010000002">
    <property type="protein sequence ID" value="KAF6125579.1"/>
    <property type="molecule type" value="Genomic_DNA"/>
</dbReference>
<evidence type="ECO:0000313" key="3">
    <source>
        <dbReference type="Proteomes" id="UP000664940"/>
    </source>
</evidence>
<accession>A0A834BAK3</accession>
<protein>
    <submittedName>
        <fullName evidence="2">Uncharacterized protein</fullName>
    </submittedName>
</protein>
<evidence type="ECO:0000313" key="2">
    <source>
        <dbReference type="EMBL" id="KAF6125579.1"/>
    </source>
</evidence>
<sequence>MFTSSFFIGSLSSPEVGLGLGLVKLNSRSLLSVGMVNPNVTLWGQVEIESESAQRPPSSCLLEASLSTWGQGSQAPLSAAPTPYPGSPGLGSPQAGWAPSDTDGPASHAAPMLRGAFWNHSREAAGPSREQGSPRKNFRIEHCLKTKGWIWPQINTPHLERKSESPVGHGSRPAVLKSPPSPQFSEEPSRLFQDGKANPCSWRLRCPLGAPLKMRPLQCIRGCVVLSGFVHGVSSSRVWIP</sequence>
<dbReference type="Proteomes" id="UP000664940">
    <property type="component" value="Unassembled WGS sequence"/>
</dbReference>
<dbReference type="AlphaFoldDB" id="A0A834BAK3"/>
<comment type="caution">
    <text evidence="2">The sequence shown here is derived from an EMBL/GenBank/DDBJ whole genome shotgun (WGS) entry which is preliminary data.</text>
</comment>
<reference evidence="2 3" key="1">
    <citation type="journal article" date="2020" name="Nature">
        <title>Six reference-quality genomes reveal evolution of bat adaptations.</title>
        <authorList>
            <person name="Jebb D."/>
            <person name="Huang Z."/>
            <person name="Pippel M."/>
            <person name="Hughes G.M."/>
            <person name="Lavrichenko K."/>
            <person name="Devanna P."/>
            <person name="Winkler S."/>
            <person name="Jermiin L.S."/>
            <person name="Skirmuntt E.C."/>
            <person name="Katzourakis A."/>
            <person name="Burkitt-Gray L."/>
            <person name="Ray D.A."/>
            <person name="Sullivan K.A.M."/>
            <person name="Roscito J.G."/>
            <person name="Kirilenko B.M."/>
            <person name="Davalos L.M."/>
            <person name="Corthals A.P."/>
            <person name="Power M.L."/>
            <person name="Jones G."/>
            <person name="Ransome R.D."/>
            <person name="Dechmann D.K.N."/>
            <person name="Locatelli A.G."/>
            <person name="Puechmaille S.J."/>
            <person name="Fedrigo O."/>
            <person name="Jarvis E.D."/>
            <person name="Hiller M."/>
            <person name="Vernes S.C."/>
            <person name="Myers E.W."/>
            <person name="Teeling E.C."/>
        </authorList>
    </citation>
    <scope>NUCLEOTIDE SEQUENCE [LARGE SCALE GENOMIC DNA]</scope>
    <source>
        <strain evidence="2">Bat1K_MPI-CBG_1</strain>
    </source>
</reference>
<evidence type="ECO:0000256" key="1">
    <source>
        <dbReference type="SAM" id="MobiDB-lite"/>
    </source>
</evidence>
<organism evidence="2 3">
    <name type="scientific">Phyllostomus discolor</name>
    <name type="common">pale spear-nosed bat</name>
    <dbReference type="NCBI Taxonomy" id="89673"/>
    <lineage>
        <taxon>Eukaryota</taxon>
        <taxon>Metazoa</taxon>
        <taxon>Chordata</taxon>
        <taxon>Craniata</taxon>
        <taxon>Vertebrata</taxon>
        <taxon>Euteleostomi</taxon>
        <taxon>Mammalia</taxon>
        <taxon>Eutheria</taxon>
        <taxon>Laurasiatheria</taxon>
        <taxon>Chiroptera</taxon>
        <taxon>Yangochiroptera</taxon>
        <taxon>Phyllostomidae</taxon>
        <taxon>Phyllostominae</taxon>
        <taxon>Phyllostomus</taxon>
    </lineage>
</organism>
<feature type="region of interest" description="Disordered" evidence="1">
    <location>
        <begin position="155"/>
        <end position="193"/>
    </location>
</feature>
<name>A0A834BAK3_9CHIR</name>
<feature type="region of interest" description="Disordered" evidence="1">
    <location>
        <begin position="72"/>
        <end position="110"/>
    </location>
</feature>
<gene>
    <name evidence="2" type="ORF">HJG60_009992</name>
</gene>
<proteinExistence type="predicted"/>